<evidence type="ECO:0000256" key="1">
    <source>
        <dbReference type="ARBA" id="ARBA00004141"/>
    </source>
</evidence>
<dbReference type="SFLD" id="SFLDG01168">
    <property type="entry name" value="Ferric_reductase_subgroup_(FRE"/>
    <property type="match status" value="1"/>
</dbReference>
<dbReference type="InterPro" id="IPR013130">
    <property type="entry name" value="Fe3_Rdtase_TM_dom"/>
</dbReference>
<feature type="transmembrane region" description="Helical" evidence="11">
    <location>
        <begin position="181"/>
        <end position="199"/>
    </location>
</feature>
<dbReference type="Proteomes" id="UP000813385">
    <property type="component" value="Unassembled WGS sequence"/>
</dbReference>
<keyword evidence="14" id="KW-1185">Reference proteome</keyword>
<feature type="non-terminal residue" evidence="13">
    <location>
        <position position="549"/>
    </location>
</feature>
<dbReference type="Pfam" id="PF01794">
    <property type="entry name" value="Ferric_reduct"/>
    <property type="match status" value="1"/>
</dbReference>
<feature type="transmembrane region" description="Helical" evidence="11">
    <location>
        <begin position="66"/>
        <end position="91"/>
    </location>
</feature>
<keyword evidence="9 11" id="KW-0472">Membrane</keyword>
<comment type="caution">
    <text evidence="13">The sequence shown here is derived from an EMBL/GenBank/DDBJ whole genome shotgun (WGS) entry which is preliminary data.</text>
</comment>
<sequence length="549" mass="60455">YQADRVYGLATVIFFLSTILIFSIIHVLSRTLTPASRKVAGFKARKTFRYLCYKNYTLLGINTPPLGVMILIGLGAVVFLCLMLGPQPYYWPNSPTKSYGDSPPIATRSGWMALAMLPFLLALAAKANLITALTGVPHEKLQVYHQWVAYAMLVLALVHTFPFVVYNASQHGLQEQWRTSVFWWTGVILLLSQAWLTFASYGPLRRRFYEFFKATHLIAALVFVIFFFLHCDFTLTSVDYFIAAAGVYLVPLAFAWVRGLIVFGLKQRAILTPLPGGMVKISISVDGEGKWRPGQHVFIRFFTLGLHAATAHPFSVCSVAHGGEEGTGKSDMVLYIQPAGGLTARLASMAQQTPGCSVAVGIEGAYGGLAVRDLSQFDKVLLIGGGSGAGFILGLIEDLLHRASGERRVKNARVVLASRRRLSKEWYNEELRRLGQRYPQAKDVVQVTWHETDDTQYIQETVTAGKKSSSDLGERGESGDEKEASLNMDVKQGRPILPELIRGETERSAEESIAIIVCGPSGMAHDVRGAAANAQRRSGEVYLHVEGFS</sequence>
<dbReference type="Gene3D" id="3.40.50.80">
    <property type="entry name" value="Nucleotide-binding domain of ferredoxin-NADP reductase (FNR) module"/>
    <property type="match status" value="1"/>
</dbReference>
<accession>A0A8K0X0J0</accession>
<comment type="subcellular location">
    <subcellularLocation>
        <location evidence="1">Membrane</location>
        <topology evidence="1">Multi-pass membrane protein</topology>
    </subcellularLocation>
</comment>
<organism evidence="13 14">
    <name type="scientific">Plectosphaerella cucumerina</name>
    <dbReference type="NCBI Taxonomy" id="40658"/>
    <lineage>
        <taxon>Eukaryota</taxon>
        <taxon>Fungi</taxon>
        <taxon>Dikarya</taxon>
        <taxon>Ascomycota</taxon>
        <taxon>Pezizomycotina</taxon>
        <taxon>Sordariomycetes</taxon>
        <taxon>Hypocreomycetidae</taxon>
        <taxon>Glomerellales</taxon>
        <taxon>Plectosphaerellaceae</taxon>
        <taxon>Plectosphaerella</taxon>
    </lineage>
</organism>
<dbReference type="SUPFAM" id="SSF52343">
    <property type="entry name" value="Ferredoxin reductase-like, C-terminal NADP-linked domain"/>
    <property type="match status" value="1"/>
</dbReference>
<feature type="transmembrane region" description="Helical" evidence="11">
    <location>
        <begin position="147"/>
        <end position="169"/>
    </location>
</feature>
<dbReference type="Pfam" id="PF08030">
    <property type="entry name" value="NAD_binding_6"/>
    <property type="match status" value="1"/>
</dbReference>
<feature type="transmembrane region" description="Helical" evidence="11">
    <location>
        <begin position="241"/>
        <end position="265"/>
    </location>
</feature>
<feature type="transmembrane region" description="Helical" evidence="11">
    <location>
        <begin position="211"/>
        <end position="229"/>
    </location>
</feature>
<keyword evidence="6 11" id="KW-1133">Transmembrane helix</keyword>
<feature type="region of interest" description="Disordered" evidence="10">
    <location>
        <begin position="462"/>
        <end position="484"/>
    </location>
</feature>
<dbReference type="PANTHER" id="PTHR32361">
    <property type="entry name" value="FERRIC/CUPRIC REDUCTASE TRANSMEMBRANE COMPONENT"/>
    <property type="match status" value="1"/>
</dbReference>
<proteinExistence type="inferred from homology"/>
<keyword evidence="5" id="KW-0249">Electron transport</keyword>
<feature type="domain" description="FAD-binding FR-type" evidence="12">
    <location>
        <begin position="258"/>
        <end position="372"/>
    </location>
</feature>
<reference evidence="13" key="1">
    <citation type="journal article" date="2021" name="Nat. Commun.">
        <title>Genetic determinants of endophytism in the Arabidopsis root mycobiome.</title>
        <authorList>
            <person name="Mesny F."/>
            <person name="Miyauchi S."/>
            <person name="Thiergart T."/>
            <person name="Pickel B."/>
            <person name="Atanasova L."/>
            <person name="Karlsson M."/>
            <person name="Huettel B."/>
            <person name="Barry K.W."/>
            <person name="Haridas S."/>
            <person name="Chen C."/>
            <person name="Bauer D."/>
            <person name="Andreopoulos W."/>
            <person name="Pangilinan J."/>
            <person name="LaButti K."/>
            <person name="Riley R."/>
            <person name="Lipzen A."/>
            <person name="Clum A."/>
            <person name="Drula E."/>
            <person name="Henrissat B."/>
            <person name="Kohler A."/>
            <person name="Grigoriev I.V."/>
            <person name="Martin F.M."/>
            <person name="Hacquard S."/>
        </authorList>
    </citation>
    <scope>NUCLEOTIDE SEQUENCE</scope>
    <source>
        <strain evidence="13">MPI-CAGE-AT-0016</strain>
    </source>
</reference>
<comment type="similarity">
    <text evidence="2">Belongs to the ferric reductase (FRE) family.</text>
</comment>
<dbReference type="GO" id="GO:0015677">
    <property type="term" value="P:copper ion import"/>
    <property type="evidence" value="ECO:0007669"/>
    <property type="project" value="TreeGrafter"/>
</dbReference>
<evidence type="ECO:0000313" key="14">
    <source>
        <dbReference type="Proteomes" id="UP000813385"/>
    </source>
</evidence>
<dbReference type="InterPro" id="IPR017927">
    <property type="entry name" value="FAD-bd_FR_type"/>
</dbReference>
<keyword evidence="7" id="KW-0560">Oxidoreductase</keyword>
<evidence type="ECO:0000259" key="12">
    <source>
        <dbReference type="PROSITE" id="PS51384"/>
    </source>
</evidence>
<keyword evidence="8" id="KW-0406">Ion transport</keyword>
<evidence type="ECO:0000256" key="4">
    <source>
        <dbReference type="ARBA" id="ARBA00022692"/>
    </source>
</evidence>
<dbReference type="Pfam" id="PF08022">
    <property type="entry name" value="FAD_binding_8"/>
    <property type="match status" value="1"/>
</dbReference>
<feature type="transmembrane region" description="Helical" evidence="11">
    <location>
        <begin position="6"/>
        <end position="28"/>
    </location>
</feature>
<gene>
    <name evidence="13" type="ORF">B0T11DRAFT_231090</name>
</gene>
<evidence type="ECO:0000256" key="3">
    <source>
        <dbReference type="ARBA" id="ARBA00022448"/>
    </source>
</evidence>
<dbReference type="InterPro" id="IPR013121">
    <property type="entry name" value="Fe_red_NAD-bd_6"/>
</dbReference>
<dbReference type="SFLD" id="SFLDS00052">
    <property type="entry name" value="Ferric_Reductase_Domain"/>
    <property type="match status" value="1"/>
</dbReference>
<evidence type="ECO:0000313" key="13">
    <source>
        <dbReference type="EMBL" id="KAH7353271.1"/>
    </source>
</evidence>
<evidence type="ECO:0000256" key="2">
    <source>
        <dbReference type="ARBA" id="ARBA00006278"/>
    </source>
</evidence>
<name>A0A8K0X0J0_9PEZI</name>
<dbReference type="GO" id="GO:0000293">
    <property type="term" value="F:ferric-chelate reductase activity"/>
    <property type="evidence" value="ECO:0007669"/>
    <property type="project" value="UniProtKB-ARBA"/>
</dbReference>
<dbReference type="EMBL" id="JAGPXD010000005">
    <property type="protein sequence ID" value="KAH7353271.1"/>
    <property type="molecule type" value="Genomic_DNA"/>
</dbReference>
<evidence type="ECO:0000256" key="5">
    <source>
        <dbReference type="ARBA" id="ARBA00022982"/>
    </source>
</evidence>
<evidence type="ECO:0000256" key="7">
    <source>
        <dbReference type="ARBA" id="ARBA00023002"/>
    </source>
</evidence>
<feature type="compositionally biased region" description="Basic and acidic residues" evidence="10">
    <location>
        <begin position="468"/>
        <end position="484"/>
    </location>
</feature>
<dbReference type="GO" id="GO:0006826">
    <property type="term" value="P:iron ion transport"/>
    <property type="evidence" value="ECO:0007669"/>
    <property type="project" value="TreeGrafter"/>
</dbReference>
<evidence type="ECO:0000256" key="8">
    <source>
        <dbReference type="ARBA" id="ARBA00023065"/>
    </source>
</evidence>
<dbReference type="CDD" id="cd06186">
    <property type="entry name" value="NOX_Duox_like_FAD_NADP"/>
    <property type="match status" value="1"/>
</dbReference>
<dbReference type="PANTHER" id="PTHR32361:SF23">
    <property type="entry name" value="FERRIC-CHELATE REDUCTASE"/>
    <property type="match status" value="1"/>
</dbReference>
<keyword evidence="4 11" id="KW-0812">Transmembrane</keyword>
<dbReference type="InterPro" id="IPR039261">
    <property type="entry name" value="FNR_nucleotide-bd"/>
</dbReference>
<dbReference type="InterPro" id="IPR013112">
    <property type="entry name" value="FAD-bd_8"/>
</dbReference>
<feature type="transmembrane region" description="Helical" evidence="11">
    <location>
        <begin position="111"/>
        <end position="135"/>
    </location>
</feature>
<dbReference type="AlphaFoldDB" id="A0A8K0X0J0"/>
<evidence type="ECO:0000256" key="11">
    <source>
        <dbReference type="SAM" id="Phobius"/>
    </source>
</evidence>
<protein>
    <submittedName>
        <fullName evidence="13">Ferric-chelate reductase</fullName>
    </submittedName>
</protein>
<evidence type="ECO:0000256" key="10">
    <source>
        <dbReference type="SAM" id="MobiDB-lite"/>
    </source>
</evidence>
<dbReference type="InterPro" id="IPR051410">
    <property type="entry name" value="Ferric/Cupric_Reductase"/>
</dbReference>
<dbReference type="PROSITE" id="PS51384">
    <property type="entry name" value="FAD_FR"/>
    <property type="match status" value="1"/>
</dbReference>
<dbReference type="OrthoDB" id="17725at2759"/>
<evidence type="ECO:0000256" key="9">
    <source>
        <dbReference type="ARBA" id="ARBA00023136"/>
    </source>
</evidence>
<evidence type="ECO:0000256" key="6">
    <source>
        <dbReference type="ARBA" id="ARBA00022989"/>
    </source>
</evidence>
<keyword evidence="3" id="KW-0813">Transport</keyword>
<dbReference type="GO" id="GO:0005886">
    <property type="term" value="C:plasma membrane"/>
    <property type="evidence" value="ECO:0007669"/>
    <property type="project" value="TreeGrafter"/>
</dbReference>
<dbReference type="GO" id="GO:0006879">
    <property type="term" value="P:intracellular iron ion homeostasis"/>
    <property type="evidence" value="ECO:0007669"/>
    <property type="project" value="TreeGrafter"/>
</dbReference>